<dbReference type="AlphaFoldDB" id="A0A7G5IMV7"/>
<proteinExistence type="predicted"/>
<evidence type="ECO:0000313" key="2">
    <source>
        <dbReference type="EMBL" id="QMW24699.1"/>
    </source>
</evidence>
<dbReference type="PANTHER" id="PTHR30399:SF1">
    <property type="entry name" value="UTP PYROPHOSPHATASE"/>
    <property type="match status" value="1"/>
</dbReference>
<keyword evidence="3" id="KW-1185">Reference proteome</keyword>
<gene>
    <name evidence="2" type="ORF">H3309_13975</name>
</gene>
<sequence length="231" mass="25310">MISVHGRLWPLKLQRSARARRIGLRLCPVTRSVRLTLPLRAREKDGLAFVQAQQDWLAKQLAGWDDAPGGLLPGSVIPFGDGTLTLYPGGGRLTWREGERLLVGGSADAFAARALRWLKAEALRVLEAETRGLAATMGGTVSAVGVGDAARRWGSCSTKGNIRYSWRLILMPGWVRRSIVAHEVAHLRHPNHGADFWALAEELSARLSAGRPVEARKWLRAHGMAIHSIGR</sequence>
<protein>
    <submittedName>
        <fullName evidence="2">M48 family metallopeptidase</fullName>
    </submittedName>
</protein>
<dbReference type="Proteomes" id="UP000515292">
    <property type="component" value="Chromosome"/>
</dbReference>
<dbReference type="InterPro" id="IPR053136">
    <property type="entry name" value="UTP_pyrophosphatase-like"/>
</dbReference>
<feature type="domain" description="YgjP-like metallopeptidase" evidence="1">
    <location>
        <begin position="25"/>
        <end position="204"/>
    </location>
</feature>
<name>A0A7G5IMV7_9SPHN</name>
<organism evidence="2 3">
    <name type="scientific">Sandaracinobacteroides saxicola</name>
    <dbReference type="NCBI Taxonomy" id="2759707"/>
    <lineage>
        <taxon>Bacteria</taxon>
        <taxon>Pseudomonadati</taxon>
        <taxon>Pseudomonadota</taxon>
        <taxon>Alphaproteobacteria</taxon>
        <taxon>Sphingomonadales</taxon>
        <taxon>Sphingosinicellaceae</taxon>
        <taxon>Sandaracinobacteroides</taxon>
    </lineage>
</organism>
<dbReference type="Gene3D" id="3.30.2010.10">
    <property type="entry name" value="Metalloproteases ('zincins'), catalytic domain"/>
    <property type="match status" value="1"/>
</dbReference>
<dbReference type="PANTHER" id="PTHR30399">
    <property type="entry name" value="UNCHARACTERIZED PROTEIN YGJP"/>
    <property type="match status" value="1"/>
</dbReference>
<dbReference type="InterPro" id="IPR002725">
    <property type="entry name" value="YgjP-like_metallopeptidase"/>
</dbReference>
<evidence type="ECO:0000259" key="1">
    <source>
        <dbReference type="Pfam" id="PF01863"/>
    </source>
</evidence>
<dbReference type="Pfam" id="PF01863">
    <property type="entry name" value="YgjP-like"/>
    <property type="match status" value="1"/>
</dbReference>
<accession>A0A7G5IMV7</accession>
<dbReference type="RefSeq" id="WP_182298786.1">
    <property type="nucleotide sequence ID" value="NZ_CP059851.1"/>
</dbReference>
<evidence type="ECO:0000313" key="3">
    <source>
        <dbReference type="Proteomes" id="UP000515292"/>
    </source>
</evidence>
<reference evidence="2 3" key="1">
    <citation type="submission" date="2020-07" db="EMBL/GenBank/DDBJ databases">
        <title>Complete genome sequence for Sandaracinobacter sp. M6.</title>
        <authorList>
            <person name="Tang Y."/>
            <person name="Liu Q."/>
            <person name="Guo Z."/>
            <person name="Lei P."/>
            <person name="Huang B."/>
        </authorList>
    </citation>
    <scope>NUCLEOTIDE SEQUENCE [LARGE SCALE GENOMIC DNA]</scope>
    <source>
        <strain evidence="2 3">M6</strain>
    </source>
</reference>
<dbReference type="CDD" id="cd07344">
    <property type="entry name" value="M48_yhfN_like"/>
    <property type="match status" value="1"/>
</dbReference>
<dbReference type="KEGG" id="sand:H3309_13975"/>
<dbReference type="EMBL" id="CP059851">
    <property type="protein sequence ID" value="QMW24699.1"/>
    <property type="molecule type" value="Genomic_DNA"/>
</dbReference>